<feature type="domain" description="HTH araC/xylS-type" evidence="12">
    <location>
        <begin position="818"/>
        <end position="918"/>
    </location>
</feature>
<dbReference type="Pfam" id="PF13424">
    <property type="entry name" value="TPR_12"/>
    <property type="match status" value="1"/>
</dbReference>
<evidence type="ECO:0000259" key="14">
    <source>
        <dbReference type="PROSITE" id="PS50110"/>
    </source>
</evidence>
<dbReference type="InterPro" id="IPR003661">
    <property type="entry name" value="HisK_dim/P_dom"/>
</dbReference>
<evidence type="ECO:0000256" key="7">
    <source>
        <dbReference type="ARBA" id="ARBA00023163"/>
    </source>
</evidence>
<keyword evidence="10" id="KW-0175">Coiled coil</keyword>
<dbReference type="PROSITE" id="PS50005">
    <property type="entry name" value="TPR"/>
    <property type="match status" value="2"/>
</dbReference>
<keyword evidence="4" id="KW-0808">Transferase</keyword>
<dbReference type="Gene3D" id="3.40.50.2300">
    <property type="match status" value="1"/>
</dbReference>
<dbReference type="Gene3D" id="1.10.10.60">
    <property type="entry name" value="Homeodomain-like"/>
    <property type="match status" value="1"/>
</dbReference>
<evidence type="ECO:0000259" key="12">
    <source>
        <dbReference type="PROSITE" id="PS01124"/>
    </source>
</evidence>
<accession>A0A432LN73</accession>
<evidence type="ECO:0000256" key="4">
    <source>
        <dbReference type="ARBA" id="ARBA00022679"/>
    </source>
</evidence>
<dbReference type="InterPro" id="IPR036890">
    <property type="entry name" value="HATPase_C_sf"/>
</dbReference>
<sequence length="922" mass="105032">MLLSSCNDSIHYATPEERRTTDSIVKAIPTEDSLNEMRRHFDSEGNQLGSITVLRELGKRQRNESRFDDALKSHSEGLRLAEIAKDTLETVQALNNIGTNYRRLGIYDVATSYHYRALRLNEEAADNTVIGKKNRMVSLNGLGNIYMATGNYERADSVLRLALAGEQQLGSSLGMAINYANIGSIFKQKNNIDSAWFYYRRSMACNEEAHSVLGVSLCHTYFGSLYEKEKKYDKAIEEYNKAFLLMQASKDEWHSLGSLLALAHIYIEMGDYAEAIGRLEKAEEVARRIKSKEHLAEIRQQYYLIYKHQGDWRRALDNYVTASEIQDSLVDIKKLNQIQNISLGIERNRQAIEMSDARQRYESERTTRRVSIAVFSVILILLAGVLAMMFYILRTRARNHRMLKQLSELRETFFTNITHEFRTPLTLILGMSHDIGNNESLPEKTREMGLVMERQGNSLLTLINQLLDISKVKSAVGEPDWRHGDIALYISMIVDAHREHASRKNINLQFFSDRSVEMDFVPDFVNKALNNLLANSMKFTPEGGKVSVRVEKADAEQVRISVSDNGVGIKPESLEHIFKPFYQEEGESRLLGTGVGLALVKQIVSSVKGEIRVESTVGRGTKFIIDVPIKHGDGKWTMLEKPDSVNVVPEVGDDGVKPEDTMCSNDDSTRILIIEDNRDVARYIGSRLSTMYDICYAFNGREGIEKARDVMPDLIITDLMMPEMNGLEVCRQVRNDEIISHVPIIVITAKVSEAERIEGLEAGADAYLCKPFNDTELRVRVEKLLEQRQHLREKFSQLLSEGKESEVELCDADRRFLAKMVDVVYLLMDKRQADVNTLAEKLCMSSRQLHRKIQALTGETPAAYILQIKMKKAKILLDTKPEMSLEEISDRCSFEHYSGFYHAFKKLHGITPKQYKRRVEDV</sequence>
<feature type="modified residue" description="4-aspartylphosphate" evidence="8">
    <location>
        <position position="718"/>
    </location>
</feature>
<evidence type="ECO:0000313" key="15">
    <source>
        <dbReference type="EMBL" id="RUL60361.1"/>
    </source>
</evidence>
<dbReference type="EMBL" id="RYYU01000001">
    <property type="protein sequence ID" value="RUL60361.1"/>
    <property type="molecule type" value="Genomic_DNA"/>
</dbReference>
<dbReference type="InterPro" id="IPR001789">
    <property type="entry name" value="Sig_transdc_resp-reg_receiver"/>
</dbReference>
<proteinExistence type="predicted"/>
<dbReference type="CDD" id="cd00075">
    <property type="entry name" value="HATPase"/>
    <property type="match status" value="1"/>
</dbReference>
<dbReference type="SMART" id="SM00342">
    <property type="entry name" value="HTH_ARAC"/>
    <property type="match status" value="1"/>
</dbReference>
<evidence type="ECO:0000256" key="1">
    <source>
        <dbReference type="ARBA" id="ARBA00000085"/>
    </source>
</evidence>
<dbReference type="Pfam" id="PF00512">
    <property type="entry name" value="HisKA"/>
    <property type="match status" value="1"/>
</dbReference>
<feature type="repeat" description="TPR" evidence="9">
    <location>
        <begin position="216"/>
        <end position="249"/>
    </location>
</feature>
<feature type="repeat" description="TPR" evidence="9">
    <location>
        <begin position="91"/>
        <end position="124"/>
    </location>
</feature>
<feature type="domain" description="Histidine kinase" evidence="13">
    <location>
        <begin position="416"/>
        <end position="631"/>
    </location>
</feature>
<dbReference type="CDD" id="cd00082">
    <property type="entry name" value="HisKA"/>
    <property type="match status" value="1"/>
</dbReference>
<dbReference type="PRINTS" id="PR00344">
    <property type="entry name" value="BCTRLSENSOR"/>
</dbReference>
<dbReference type="InterPro" id="IPR009057">
    <property type="entry name" value="Homeodomain-like_sf"/>
</dbReference>
<dbReference type="InterPro" id="IPR005467">
    <property type="entry name" value="His_kinase_dom"/>
</dbReference>
<keyword evidence="11" id="KW-0472">Membrane</keyword>
<evidence type="ECO:0000256" key="3">
    <source>
        <dbReference type="ARBA" id="ARBA00022553"/>
    </source>
</evidence>
<dbReference type="InterPro" id="IPR018060">
    <property type="entry name" value="HTH_AraC"/>
</dbReference>
<keyword evidence="11" id="KW-1133">Transmembrane helix</keyword>
<name>A0A432LN73_9BACT</name>
<protein>
    <recommendedName>
        <fullName evidence="2">histidine kinase</fullName>
        <ecNumber evidence="2">2.7.13.3</ecNumber>
    </recommendedName>
</protein>
<dbReference type="Pfam" id="PF02518">
    <property type="entry name" value="HATPase_c"/>
    <property type="match status" value="1"/>
</dbReference>
<dbReference type="SUPFAM" id="SSF55874">
    <property type="entry name" value="ATPase domain of HSP90 chaperone/DNA topoisomerase II/histidine kinase"/>
    <property type="match status" value="1"/>
</dbReference>
<evidence type="ECO:0000256" key="9">
    <source>
        <dbReference type="PROSITE-ProRule" id="PRU00339"/>
    </source>
</evidence>
<dbReference type="PANTHER" id="PTHR43547">
    <property type="entry name" value="TWO-COMPONENT HISTIDINE KINASE"/>
    <property type="match status" value="1"/>
</dbReference>
<comment type="catalytic activity">
    <reaction evidence="1">
        <text>ATP + protein L-histidine = ADP + protein N-phospho-L-histidine.</text>
        <dbReference type="EC" id="2.7.13.3"/>
    </reaction>
</comment>
<dbReference type="SUPFAM" id="SSF52172">
    <property type="entry name" value="CheY-like"/>
    <property type="match status" value="1"/>
</dbReference>
<dbReference type="SUPFAM" id="SSF47384">
    <property type="entry name" value="Homodimeric domain of signal transducing histidine kinase"/>
    <property type="match status" value="1"/>
</dbReference>
<dbReference type="Gene3D" id="3.30.565.10">
    <property type="entry name" value="Histidine kinase-like ATPase, C-terminal domain"/>
    <property type="match status" value="1"/>
</dbReference>
<dbReference type="PANTHER" id="PTHR43547:SF2">
    <property type="entry name" value="HYBRID SIGNAL TRANSDUCTION HISTIDINE KINASE C"/>
    <property type="match status" value="1"/>
</dbReference>
<dbReference type="InterPro" id="IPR019734">
    <property type="entry name" value="TPR_rpt"/>
</dbReference>
<dbReference type="Pfam" id="PF13181">
    <property type="entry name" value="TPR_8"/>
    <property type="match status" value="1"/>
</dbReference>
<feature type="transmembrane region" description="Helical" evidence="11">
    <location>
        <begin position="370"/>
        <end position="393"/>
    </location>
</feature>
<dbReference type="Pfam" id="PF13176">
    <property type="entry name" value="TPR_7"/>
    <property type="match status" value="1"/>
</dbReference>
<evidence type="ECO:0000256" key="2">
    <source>
        <dbReference type="ARBA" id="ARBA00012438"/>
    </source>
</evidence>
<dbReference type="InterPro" id="IPR011990">
    <property type="entry name" value="TPR-like_helical_dom_sf"/>
</dbReference>
<dbReference type="InterPro" id="IPR003594">
    <property type="entry name" value="HATPase_dom"/>
</dbReference>
<dbReference type="SUPFAM" id="SSF48452">
    <property type="entry name" value="TPR-like"/>
    <property type="match status" value="2"/>
</dbReference>
<evidence type="ECO:0000256" key="10">
    <source>
        <dbReference type="SAM" id="Coils"/>
    </source>
</evidence>
<evidence type="ECO:0000256" key="5">
    <source>
        <dbReference type="ARBA" id="ARBA00022777"/>
    </source>
</evidence>
<feature type="coiled-coil region" evidence="10">
    <location>
        <begin position="774"/>
        <end position="801"/>
    </location>
</feature>
<dbReference type="Pfam" id="PF12833">
    <property type="entry name" value="HTH_18"/>
    <property type="match status" value="1"/>
</dbReference>
<dbReference type="GO" id="GO:0003700">
    <property type="term" value="F:DNA-binding transcription factor activity"/>
    <property type="evidence" value="ECO:0007669"/>
    <property type="project" value="InterPro"/>
</dbReference>
<keyword evidence="5" id="KW-0418">Kinase</keyword>
<dbReference type="OrthoDB" id="1116352at2"/>
<dbReference type="PROSITE" id="PS50109">
    <property type="entry name" value="HIS_KIN"/>
    <property type="match status" value="1"/>
</dbReference>
<evidence type="ECO:0000259" key="13">
    <source>
        <dbReference type="PROSITE" id="PS50109"/>
    </source>
</evidence>
<evidence type="ECO:0000256" key="8">
    <source>
        <dbReference type="PROSITE-ProRule" id="PRU00169"/>
    </source>
</evidence>
<dbReference type="SMART" id="SM00388">
    <property type="entry name" value="HisKA"/>
    <property type="match status" value="1"/>
</dbReference>
<evidence type="ECO:0000256" key="11">
    <source>
        <dbReference type="SAM" id="Phobius"/>
    </source>
</evidence>
<dbReference type="GO" id="GO:0000155">
    <property type="term" value="F:phosphorelay sensor kinase activity"/>
    <property type="evidence" value="ECO:0007669"/>
    <property type="project" value="InterPro"/>
</dbReference>
<evidence type="ECO:0000313" key="16">
    <source>
        <dbReference type="Proteomes" id="UP000278983"/>
    </source>
</evidence>
<dbReference type="GO" id="GO:0043565">
    <property type="term" value="F:sequence-specific DNA binding"/>
    <property type="evidence" value="ECO:0007669"/>
    <property type="project" value="InterPro"/>
</dbReference>
<dbReference type="SUPFAM" id="SSF46689">
    <property type="entry name" value="Homeodomain-like"/>
    <property type="match status" value="1"/>
</dbReference>
<dbReference type="CDD" id="cd17574">
    <property type="entry name" value="REC_OmpR"/>
    <property type="match status" value="1"/>
</dbReference>
<keyword evidence="11" id="KW-0812">Transmembrane</keyword>
<feature type="domain" description="Response regulatory" evidence="14">
    <location>
        <begin position="670"/>
        <end position="785"/>
    </location>
</feature>
<dbReference type="Proteomes" id="UP000278983">
    <property type="component" value="Unassembled WGS sequence"/>
</dbReference>
<dbReference type="SMART" id="SM00387">
    <property type="entry name" value="HATPase_c"/>
    <property type="match status" value="1"/>
</dbReference>
<dbReference type="Pfam" id="PF00072">
    <property type="entry name" value="Response_reg"/>
    <property type="match status" value="1"/>
</dbReference>
<organism evidence="15 16">
    <name type="scientific">Prevotella koreensis</name>
    <dbReference type="NCBI Taxonomy" id="2490854"/>
    <lineage>
        <taxon>Bacteria</taxon>
        <taxon>Pseudomonadati</taxon>
        <taxon>Bacteroidota</taxon>
        <taxon>Bacteroidia</taxon>
        <taxon>Bacteroidales</taxon>
        <taxon>Prevotellaceae</taxon>
        <taxon>Prevotella</taxon>
    </lineage>
</organism>
<dbReference type="PROSITE" id="PS50110">
    <property type="entry name" value="RESPONSE_REGULATORY"/>
    <property type="match status" value="1"/>
</dbReference>
<dbReference type="AlphaFoldDB" id="A0A432LN73"/>
<dbReference type="PROSITE" id="PS01124">
    <property type="entry name" value="HTH_ARAC_FAMILY_2"/>
    <property type="match status" value="1"/>
</dbReference>
<dbReference type="InterPro" id="IPR036097">
    <property type="entry name" value="HisK_dim/P_sf"/>
</dbReference>
<dbReference type="InterPro" id="IPR011006">
    <property type="entry name" value="CheY-like_superfamily"/>
</dbReference>
<keyword evidence="6" id="KW-0805">Transcription regulation</keyword>
<dbReference type="InterPro" id="IPR004358">
    <property type="entry name" value="Sig_transdc_His_kin-like_C"/>
</dbReference>
<keyword evidence="3 8" id="KW-0597">Phosphoprotein</keyword>
<reference evidence="15 16" key="1">
    <citation type="submission" date="2018-12" db="EMBL/GenBank/DDBJ databases">
        <title>Genome sequencing of Prevotella sp. KCOM 3155 (= JS262).</title>
        <authorList>
            <person name="Kook J.-K."/>
            <person name="Park S.-N."/>
            <person name="Lim Y.K."/>
        </authorList>
    </citation>
    <scope>NUCLEOTIDE SEQUENCE [LARGE SCALE GENOMIC DNA]</scope>
    <source>
        <strain evidence="15 16">KCOM 3155</strain>
    </source>
</reference>
<keyword evidence="7" id="KW-0804">Transcription</keyword>
<dbReference type="EC" id="2.7.13.3" evidence="2"/>
<keyword evidence="9" id="KW-0802">TPR repeat</keyword>
<keyword evidence="16" id="KW-1185">Reference proteome</keyword>
<dbReference type="SMART" id="SM00448">
    <property type="entry name" value="REC"/>
    <property type="match status" value="1"/>
</dbReference>
<dbReference type="FunFam" id="3.30.565.10:FF:000006">
    <property type="entry name" value="Sensor histidine kinase WalK"/>
    <property type="match status" value="1"/>
</dbReference>
<gene>
    <name evidence="15" type="ORF">EHV08_06805</name>
</gene>
<dbReference type="Gene3D" id="1.25.40.10">
    <property type="entry name" value="Tetratricopeptide repeat domain"/>
    <property type="match status" value="2"/>
</dbReference>
<comment type="caution">
    <text evidence="15">The sequence shown here is derived from an EMBL/GenBank/DDBJ whole genome shotgun (WGS) entry which is preliminary data.</text>
</comment>
<dbReference type="Gene3D" id="1.10.287.130">
    <property type="match status" value="1"/>
</dbReference>
<evidence type="ECO:0000256" key="6">
    <source>
        <dbReference type="ARBA" id="ARBA00023015"/>
    </source>
</evidence>
<dbReference type="SMART" id="SM00028">
    <property type="entry name" value="TPR"/>
    <property type="match status" value="7"/>
</dbReference>